<dbReference type="InterPro" id="IPR029063">
    <property type="entry name" value="SAM-dependent_MTases_sf"/>
</dbReference>
<keyword evidence="1" id="KW-0808">Transferase</keyword>
<dbReference type="InterPro" id="IPR013216">
    <property type="entry name" value="Methyltransf_11"/>
</dbReference>
<dbReference type="PANTHER" id="PTHR44068:SF11">
    <property type="entry name" value="GERANYL DIPHOSPHATE 2-C-METHYLTRANSFERASE"/>
    <property type="match status" value="1"/>
</dbReference>
<dbReference type="Gene3D" id="3.40.50.150">
    <property type="entry name" value="Vaccinia Virus protein VP39"/>
    <property type="match status" value="1"/>
</dbReference>
<evidence type="ECO:0000259" key="2">
    <source>
        <dbReference type="Pfam" id="PF08241"/>
    </source>
</evidence>
<dbReference type="STRING" id="1798377.A2872_02000"/>
<dbReference type="EMBL" id="MFJG01000003">
    <property type="protein sequence ID" value="OGG07711.1"/>
    <property type="molecule type" value="Genomic_DNA"/>
</dbReference>
<evidence type="ECO:0000313" key="4">
    <source>
        <dbReference type="Proteomes" id="UP000178681"/>
    </source>
</evidence>
<gene>
    <name evidence="3" type="ORF">A2872_02000</name>
</gene>
<evidence type="ECO:0000256" key="1">
    <source>
        <dbReference type="ARBA" id="ARBA00022679"/>
    </source>
</evidence>
<dbReference type="AlphaFoldDB" id="A0A1F5Z5K0"/>
<name>A0A1F5Z5K0_9BACT</name>
<dbReference type="GO" id="GO:0008757">
    <property type="term" value="F:S-adenosylmethionine-dependent methyltransferase activity"/>
    <property type="evidence" value="ECO:0007669"/>
    <property type="project" value="InterPro"/>
</dbReference>
<sequence>MNKTVQNYYDYTMPYYRLFWHGKSRAVHYGIWDKYTKNLQEALLNTNRILVDLLKIKPGNKVLDAGCGVGGSSIWIAKNIKAHVTGITISNNQLRKAKSLAQKNQVSDLTDFFLMDYTKTSFPDKTFDVVFGIESVCHANPKIDFLKEAYRILKPGGKFAVVDGYLNRDPKNPKEQEWLADFYEGMALQSLDKVPDFIESAKIAGFKKVKFIDKSQEIMPSSKIIHDMCVYGYPISQVLEKLHIFPHLMTTNCKAGLTQYESMKVGMGKYGIIYGEK</sequence>
<dbReference type="Proteomes" id="UP000178681">
    <property type="component" value="Unassembled WGS sequence"/>
</dbReference>
<reference evidence="3 4" key="1">
    <citation type="journal article" date="2016" name="Nat. Commun.">
        <title>Thousands of microbial genomes shed light on interconnected biogeochemical processes in an aquifer system.</title>
        <authorList>
            <person name="Anantharaman K."/>
            <person name="Brown C.T."/>
            <person name="Hug L.A."/>
            <person name="Sharon I."/>
            <person name="Castelle C.J."/>
            <person name="Probst A.J."/>
            <person name="Thomas B.C."/>
            <person name="Singh A."/>
            <person name="Wilkins M.J."/>
            <person name="Karaoz U."/>
            <person name="Brodie E.L."/>
            <person name="Williams K.H."/>
            <person name="Hubbard S.S."/>
            <person name="Banfield J.F."/>
        </authorList>
    </citation>
    <scope>NUCLEOTIDE SEQUENCE [LARGE SCALE GENOMIC DNA]</scope>
</reference>
<accession>A0A1F5Z5K0</accession>
<dbReference type="SUPFAM" id="SSF53335">
    <property type="entry name" value="S-adenosyl-L-methionine-dependent methyltransferases"/>
    <property type="match status" value="1"/>
</dbReference>
<evidence type="ECO:0000313" key="3">
    <source>
        <dbReference type="EMBL" id="OGG07711.1"/>
    </source>
</evidence>
<dbReference type="CDD" id="cd02440">
    <property type="entry name" value="AdoMet_MTases"/>
    <property type="match status" value="1"/>
</dbReference>
<dbReference type="InterPro" id="IPR050447">
    <property type="entry name" value="Erg6_SMT_methyltransf"/>
</dbReference>
<dbReference type="Pfam" id="PF08241">
    <property type="entry name" value="Methyltransf_11"/>
    <property type="match status" value="1"/>
</dbReference>
<proteinExistence type="predicted"/>
<comment type="caution">
    <text evidence="3">The sequence shown here is derived from an EMBL/GenBank/DDBJ whole genome shotgun (WGS) entry which is preliminary data.</text>
</comment>
<protein>
    <recommendedName>
        <fullName evidence="2">Methyltransferase type 11 domain-containing protein</fullName>
    </recommendedName>
</protein>
<dbReference type="PANTHER" id="PTHR44068">
    <property type="entry name" value="ZGC:194242"/>
    <property type="match status" value="1"/>
</dbReference>
<organism evidence="3 4">
    <name type="scientific">Candidatus Gottesmanbacteria bacterium RIFCSPHIGHO2_01_FULL_42_12</name>
    <dbReference type="NCBI Taxonomy" id="1798377"/>
    <lineage>
        <taxon>Bacteria</taxon>
        <taxon>Candidatus Gottesmaniibacteriota</taxon>
    </lineage>
</organism>
<feature type="domain" description="Methyltransferase type 11" evidence="2">
    <location>
        <begin position="63"/>
        <end position="160"/>
    </location>
</feature>